<reference evidence="1 2" key="1">
    <citation type="journal article" date="2016" name="Int. J. Syst. Evol. Microbiol.">
        <title>Pontibacter aydingkolensis sp. nov., isolated from soil of a salt lake.</title>
        <authorList>
            <person name="Osman G."/>
            <person name="Zhang T."/>
            <person name="Lou K."/>
            <person name="Gao Y."/>
            <person name="Chang W."/>
            <person name="Lin Q."/>
            <person name="Yang H.M."/>
            <person name="Huo X.D."/>
            <person name="Wang N."/>
        </authorList>
    </citation>
    <scope>NUCLEOTIDE SEQUENCE [LARGE SCALE GENOMIC DNA]</scope>
    <source>
        <strain evidence="1 2">KACC 19255</strain>
    </source>
</reference>
<organism evidence="1 2">
    <name type="scientific">Pontibacter aydingkolensis</name>
    <dbReference type="NCBI Taxonomy" id="1911536"/>
    <lineage>
        <taxon>Bacteria</taxon>
        <taxon>Pseudomonadati</taxon>
        <taxon>Bacteroidota</taxon>
        <taxon>Cytophagia</taxon>
        <taxon>Cytophagales</taxon>
        <taxon>Hymenobacteraceae</taxon>
        <taxon>Pontibacter</taxon>
    </lineage>
</organism>
<dbReference type="Proteomes" id="UP000813018">
    <property type="component" value="Unassembled WGS sequence"/>
</dbReference>
<proteinExistence type="predicted"/>
<protein>
    <submittedName>
        <fullName evidence="1">DUF1800 domain-containing protein</fullName>
    </submittedName>
</protein>
<evidence type="ECO:0000313" key="2">
    <source>
        <dbReference type="Proteomes" id="UP000813018"/>
    </source>
</evidence>
<dbReference type="RefSeq" id="WP_219878265.1">
    <property type="nucleotide sequence ID" value="NZ_JAHYXK010000014.1"/>
</dbReference>
<accession>A0ABS7CX74</accession>
<evidence type="ECO:0000313" key="1">
    <source>
        <dbReference type="EMBL" id="MBW7468390.1"/>
    </source>
</evidence>
<comment type="caution">
    <text evidence="1">The sequence shown here is derived from an EMBL/GenBank/DDBJ whole genome shotgun (WGS) entry which is preliminary data.</text>
</comment>
<sequence>MTITLDTLKTQHLQWRAGFGPMPGQDLPSRIPQAVKQLLKESKQLQPLPAPDLNLQNINNLQGEARAAAAKMQREALQDLNCQWLNQMSTSKAQLREKMTLFWHGHFACRLRYPGVVQVQNNTLRKYALSPFPELLTAISKDPGMLQFLNNQQNRKQRPNENFARELLELFTLGRGHYTENDIREAARAFTGWGYNVQGEFVFRARQHDTGSKTFMGKTGNFNGDDILQILIENPRTAIFITQKIYTFFVSEKVNEDHVNELSKWFYSSGYNMEGLLEKVFTADWFYTSEVMGSHIKSPVELLVGMQRMFGLEYTDKRAPLVLQRVLGQVLFQPPNVSGWAGGLTWIDSSSLAFRLRMGQALLQDAALEVALKPDDDSEPSKPVQRRADGLRVVQARADFQKFIQEMVKVPEHKLAEEMSLFLLQVPLQKQKLAILQQSIVGKTSREEKITTLALHLVSLPEYQLS</sequence>
<dbReference type="EMBL" id="JAHYXK010000014">
    <property type="protein sequence ID" value="MBW7468390.1"/>
    <property type="molecule type" value="Genomic_DNA"/>
</dbReference>
<dbReference type="InterPro" id="IPR014917">
    <property type="entry name" value="DUF1800"/>
</dbReference>
<keyword evidence="2" id="KW-1185">Reference proteome</keyword>
<gene>
    <name evidence="1" type="ORF">K0O23_15040</name>
</gene>
<dbReference type="Pfam" id="PF08811">
    <property type="entry name" value="DUF1800"/>
    <property type="match status" value="1"/>
</dbReference>
<name>A0ABS7CX74_9BACT</name>